<evidence type="ECO:0000313" key="2">
    <source>
        <dbReference type="Proteomes" id="UP000186868"/>
    </source>
</evidence>
<comment type="caution">
    <text evidence="1">The sequence shown here is derived from an EMBL/GenBank/DDBJ whole genome shotgun (WGS) entry which is preliminary data.</text>
</comment>
<evidence type="ECO:0000313" key="1">
    <source>
        <dbReference type="EMBL" id="OKH26514.1"/>
    </source>
</evidence>
<gene>
    <name evidence="1" type="ORF">NIES593_00130</name>
</gene>
<reference evidence="1 2" key="1">
    <citation type="submission" date="2016-11" db="EMBL/GenBank/DDBJ databases">
        <title>Draft Genome Sequences of Nine Cyanobacterial Strains from Diverse Habitats.</title>
        <authorList>
            <person name="Zhu T."/>
            <person name="Hou S."/>
            <person name="Lu X."/>
            <person name="Hess W.R."/>
        </authorList>
    </citation>
    <scope>NUCLEOTIDE SEQUENCE [LARGE SCALE GENOMIC DNA]</scope>
    <source>
        <strain evidence="1 2">NIES-593</strain>
    </source>
</reference>
<proteinExistence type="predicted"/>
<organism evidence="1 2">
    <name type="scientific">Hydrococcus rivularis NIES-593</name>
    <dbReference type="NCBI Taxonomy" id="1921803"/>
    <lineage>
        <taxon>Bacteria</taxon>
        <taxon>Bacillati</taxon>
        <taxon>Cyanobacteriota</taxon>
        <taxon>Cyanophyceae</taxon>
        <taxon>Pleurocapsales</taxon>
        <taxon>Hydrococcaceae</taxon>
        <taxon>Hydrococcus</taxon>
    </lineage>
</organism>
<dbReference type="EMBL" id="MRCB01000001">
    <property type="protein sequence ID" value="OKH26514.1"/>
    <property type="molecule type" value="Genomic_DNA"/>
</dbReference>
<dbReference type="AlphaFoldDB" id="A0A1U7HSL0"/>
<dbReference type="STRING" id="1921803.NIES593_00130"/>
<keyword evidence="2" id="KW-1185">Reference proteome</keyword>
<name>A0A1U7HSL0_9CYAN</name>
<protein>
    <submittedName>
        <fullName evidence="1">Uncharacterized protein</fullName>
    </submittedName>
</protein>
<sequence length="115" mass="14020">MIALVISKYKEIEFIQFISDIVINFSYERRRSFIDCFIKHNNNFEDFEKLRLEPSSWGCSGSWVPVYQKRVEYLESLLPLFNSVDFLQHKQYVEQKIQLIRENIEIEKKRDFMQD</sequence>
<accession>A0A1U7HSL0</accession>
<dbReference type="Proteomes" id="UP000186868">
    <property type="component" value="Unassembled WGS sequence"/>
</dbReference>